<keyword evidence="6" id="KW-0479">Metal-binding</keyword>
<accession>A0A8J8NQJ1</accession>
<gene>
    <name evidence="14" type="ORF">FGO68_gene494</name>
</gene>
<evidence type="ECO:0000256" key="7">
    <source>
        <dbReference type="ARBA" id="ARBA00022989"/>
    </source>
</evidence>
<organism evidence="14 15">
    <name type="scientific">Halteria grandinella</name>
    <dbReference type="NCBI Taxonomy" id="5974"/>
    <lineage>
        <taxon>Eukaryota</taxon>
        <taxon>Sar</taxon>
        <taxon>Alveolata</taxon>
        <taxon>Ciliophora</taxon>
        <taxon>Intramacronucleata</taxon>
        <taxon>Spirotrichea</taxon>
        <taxon>Stichotrichia</taxon>
        <taxon>Sporadotrichida</taxon>
        <taxon>Halteriidae</taxon>
        <taxon>Halteria</taxon>
    </lineage>
</organism>
<evidence type="ECO:0000256" key="4">
    <source>
        <dbReference type="ARBA" id="ARBA00022519"/>
    </source>
</evidence>
<dbReference type="PANTHER" id="PTHR38674:SF1">
    <property type="entry name" value="ALKANE 1-MONOOXYGENASE 1"/>
    <property type="match status" value="1"/>
</dbReference>
<dbReference type="CDD" id="cd03512">
    <property type="entry name" value="Alkane-hydroxylase"/>
    <property type="match status" value="1"/>
</dbReference>
<keyword evidence="4" id="KW-0997">Cell inner membrane</keyword>
<feature type="transmembrane region" description="Helical" evidence="12">
    <location>
        <begin position="14"/>
        <end position="32"/>
    </location>
</feature>
<dbReference type="EMBL" id="RRYP01008620">
    <property type="protein sequence ID" value="TNV79658.1"/>
    <property type="molecule type" value="Genomic_DNA"/>
</dbReference>
<sequence>MICIGLTFELYGNFFMVIWIPYVFLPILDYILPVDHYNMSEARVRIVEKDWRFLIPLYATFFMDIAVLFYMLWGISNERFGLTTFEFIMYAVCSAQCGALNAVVGHELIHRRHIFHKICGTIAYAKMMYGHFFIQHIRSHHKKVSTPDDPSTSRLGESLYYFYLRAIPAGYVEVWDYEISRLKQQGSTAWWEFLVFNRIITFNVAQLAWLGAVYLIFGAKACGFHALYSLIVTLMFEAVNYLEHYGLLRKKLDPTNPESSYESVKIIHSWNAPQVVTSYLLFKLQRHSDHHANAYKPYQILDSFVESPMLPYGYSVSLVLCVVPFVWKRVVDPVAIATNKGEKITDEQQKDIDRTVFLTLIASSIFLTWVQFFYIGFN</sequence>
<proteinExistence type="inferred from homology"/>
<evidence type="ECO:0000256" key="10">
    <source>
        <dbReference type="ARBA" id="ARBA00023033"/>
    </source>
</evidence>
<protein>
    <recommendedName>
        <fullName evidence="13">Fatty acid desaturase domain-containing protein</fullName>
    </recommendedName>
</protein>
<evidence type="ECO:0000256" key="9">
    <source>
        <dbReference type="ARBA" id="ARBA00023004"/>
    </source>
</evidence>
<dbReference type="GO" id="GO:0006629">
    <property type="term" value="P:lipid metabolic process"/>
    <property type="evidence" value="ECO:0007669"/>
    <property type="project" value="InterPro"/>
</dbReference>
<evidence type="ECO:0000256" key="5">
    <source>
        <dbReference type="ARBA" id="ARBA00022692"/>
    </source>
</evidence>
<evidence type="ECO:0000256" key="12">
    <source>
        <dbReference type="SAM" id="Phobius"/>
    </source>
</evidence>
<keyword evidence="7 12" id="KW-1133">Transmembrane helix</keyword>
<feature type="transmembrane region" description="Helical" evidence="12">
    <location>
        <begin position="53"/>
        <end position="75"/>
    </location>
</feature>
<dbReference type="InterPro" id="IPR033885">
    <property type="entry name" value="AlkB/XylM"/>
</dbReference>
<comment type="similarity">
    <text evidence="2">Belongs to the fatty acid desaturase type 1 family. AlkB subfamily.</text>
</comment>
<feature type="transmembrane region" description="Helical" evidence="12">
    <location>
        <begin position="87"/>
        <end position="109"/>
    </location>
</feature>
<name>A0A8J8NQJ1_HALGN</name>
<keyword evidence="5 12" id="KW-0812">Transmembrane</keyword>
<keyword evidence="10" id="KW-0503">Monooxygenase</keyword>
<reference evidence="14" key="1">
    <citation type="submission" date="2019-06" db="EMBL/GenBank/DDBJ databases">
        <authorList>
            <person name="Zheng W."/>
        </authorList>
    </citation>
    <scope>NUCLEOTIDE SEQUENCE</scope>
    <source>
        <strain evidence="14">QDHG01</strain>
    </source>
</reference>
<keyword evidence="11 12" id="KW-0472">Membrane</keyword>
<dbReference type="InterPro" id="IPR005804">
    <property type="entry name" value="FA_desaturase_dom"/>
</dbReference>
<dbReference type="GO" id="GO:0004497">
    <property type="term" value="F:monooxygenase activity"/>
    <property type="evidence" value="ECO:0007669"/>
    <property type="project" value="UniProtKB-KW"/>
</dbReference>
<dbReference type="GO" id="GO:0005886">
    <property type="term" value="C:plasma membrane"/>
    <property type="evidence" value="ECO:0007669"/>
    <property type="project" value="UniProtKB-SubCell"/>
</dbReference>
<evidence type="ECO:0000256" key="11">
    <source>
        <dbReference type="ARBA" id="ARBA00023136"/>
    </source>
</evidence>
<keyword evidence="9" id="KW-0408">Iron</keyword>
<comment type="caution">
    <text evidence="14">The sequence shown here is derived from an EMBL/GenBank/DDBJ whole genome shotgun (WGS) entry which is preliminary data.</text>
</comment>
<keyword evidence="8" id="KW-0560">Oxidoreductase</keyword>
<feature type="domain" description="Fatty acid desaturase" evidence="13">
    <location>
        <begin position="91"/>
        <end position="303"/>
    </location>
</feature>
<dbReference type="Proteomes" id="UP000785679">
    <property type="component" value="Unassembled WGS sequence"/>
</dbReference>
<evidence type="ECO:0000313" key="15">
    <source>
        <dbReference type="Proteomes" id="UP000785679"/>
    </source>
</evidence>
<evidence type="ECO:0000256" key="6">
    <source>
        <dbReference type="ARBA" id="ARBA00022723"/>
    </source>
</evidence>
<feature type="transmembrane region" description="Helical" evidence="12">
    <location>
        <begin position="190"/>
        <end position="217"/>
    </location>
</feature>
<dbReference type="PANTHER" id="PTHR38674">
    <property type="entry name" value="ALKANE 1-MONOOXYGENASE 1"/>
    <property type="match status" value="1"/>
</dbReference>
<evidence type="ECO:0000313" key="14">
    <source>
        <dbReference type="EMBL" id="TNV79658.1"/>
    </source>
</evidence>
<dbReference type="Pfam" id="PF00487">
    <property type="entry name" value="FA_desaturase"/>
    <property type="match status" value="1"/>
</dbReference>
<dbReference type="GO" id="GO:0046872">
    <property type="term" value="F:metal ion binding"/>
    <property type="evidence" value="ECO:0007669"/>
    <property type="project" value="UniProtKB-KW"/>
</dbReference>
<comment type="subcellular location">
    <subcellularLocation>
        <location evidence="1">Cell inner membrane</location>
        <topology evidence="1">Multi-pass membrane protein</topology>
    </subcellularLocation>
</comment>
<evidence type="ECO:0000256" key="8">
    <source>
        <dbReference type="ARBA" id="ARBA00023002"/>
    </source>
</evidence>
<evidence type="ECO:0000256" key="2">
    <source>
        <dbReference type="ARBA" id="ARBA00010823"/>
    </source>
</evidence>
<feature type="transmembrane region" description="Helical" evidence="12">
    <location>
        <begin position="223"/>
        <end position="242"/>
    </location>
</feature>
<keyword evidence="3" id="KW-1003">Cell membrane</keyword>
<keyword evidence="15" id="KW-1185">Reference proteome</keyword>
<evidence type="ECO:0000259" key="13">
    <source>
        <dbReference type="Pfam" id="PF00487"/>
    </source>
</evidence>
<dbReference type="AlphaFoldDB" id="A0A8J8NQJ1"/>
<evidence type="ECO:0000256" key="1">
    <source>
        <dbReference type="ARBA" id="ARBA00004429"/>
    </source>
</evidence>
<dbReference type="OrthoDB" id="507375at2759"/>
<evidence type="ECO:0000256" key="3">
    <source>
        <dbReference type="ARBA" id="ARBA00022475"/>
    </source>
</evidence>
<feature type="transmembrane region" description="Helical" evidence="12">
    <location>
        <begin position="356"/>
        <end position="377"/>
    </location>
</feature>